<organism evidence="8 9">
    <name type="scientific">Streptomyces viridosporus (strain ATCC 14672 / DSM 40746 / JCM 4963 / KCTC 9882 / NRRL B-12104 / FH 1290)</name>
    <name type="common">Streptomyces ghanaensis</name>
    <dbReference type="NCBI Taxonomy" id="566461"/>
    <lineage>
        <taxon>Bacteria</taxon>
        <taxon>Bacillati</taxon>
        <taxon>Actinomycetota</taxon>
        <taxon>Actinomycetes</taxon>
        <taxon>Kitasatosporales</taxon>
        <taxon>Streptomycetaceae</taxon>
        <taxon>Streptomyces</taxon>
    </lineage>
</organism>
<dbReference type="PANTHER" id="PTHR46577:SF1">
    <property type="entry name" value="HTH-TYPE TRANSCRIPTIONAL REGULATORY PROTEIN GABR"/>
    <property type="match status" value="1"/>
</dbReference>
<dbReference type="SUPFAM" id="SSF46785">
    <property type="entry name" value="Winged helix' DNA-binding domain"/>
    <property type="match status" value="1"/>
</dbReference>
<evidence type="ECO:0000256" key="5">
    <source>
        <dbReference type="ARBA" id="ARBA00023163"/>
    </source>
</evidence>
<evidence type="ECO:0000313" key="8">
    <source>
        <dbReference type="EMBL" id="EFE70765.2"/>
    </source>
</evidence>
<dbReference type="InterPro" id="IPR015422">
    <property type="entry name" value="PyrdxlP-dep_Trfase_small"/>
</dbReference>
<feature type="domain" description="HTH gntR-type" evidence="7">
    <location>
        <begin position="1"/>
        <end position="41"/>
    </location>
</feature>
<reference evidence="9" key="1">
    <citation type="submission" date="2008-12" db="EMBL/GenBank/DDBJ databases">
        <title>Annotation of Streptomyces ghanaensis ATCC 14672.</title>
        <authorList>
            <consortium name="The Broad Institute Genome Sequencing Platform"/>
            <consortium name="Broad Institute Microbial Sequencing Center"/>
            <person name="Fischbach M."/>
            <person name="Ward D."/>
            <person name="Young S."/>
            <person name="Kodira C.D."/>
            <person name="Zeng Q."/>
            <person name="Koehrsen M."/>
            <person name="Godfrey P."/>
            <person name="Alvarado L."/>
            <person name="Berlin A.M."/>
            <person name="Borenstein D."/>
            <person name="Chen Z."/>
            <person name="Engels R."/>
            <person name="Freedman E."/>
            <person name="Gellesch M."/>
            <person name="Goldberg J."/>
            <person name="Griggs A."/>
            <person name="Gujja S."/>
            <person name="Heiman D.I."/>
            <person name="Hepburn T.A."/>
            <person name="Howarth C."/>
            <person name="Jen D."/>
            <person name="Larson L."/>
            <person name="Lewis B."/>
            <person name="Mehta T."/>
            <person name="Park D."/>
            <person name="Pearson M."/>
            <person name="Roberts A."/>
            <person name="Saif S."/>
            <person name="Shea T.D."/>
            <person name="Shenoy N."/>
            <person name="Sisk P."/>
            <person name="Stolte C."/>
            <person name="Sykes S.N."/>
            <person name="Walk T."/>
            <person name="White J."/>
            <person name="Yandava C."/>
            <person name="Straight P."/>
            <person name="Clardy J."/>
            <person name="Hung D."/>
            <person name="Kolter R."/>
            <person name="Mekalanos J."/>
            <person name="Walker S."/>
            <person name="Walsh C.T."/>
            <person name="Wieland B.L.C."/>
            <person name="Ilzarbe M."/>
            <person name="Galagan J."/>
            <person name="Nusbaum C."/>
            <person name="Birren B."/>
        </authorList>
    </citation>
    <scope>NUCLEOTIDE SEQUENCE [LARGE SCALE GENOMIC DNA]</scope>
    <source>
        <strain evidence="9">ATCC 14672 / DSM 40746 / JCM 4963 / KCTC 9882 / NRRL B-12104 / FH 1290</strain>
    </source>
</reference>
<feature type="region of interest" description="Disordered" evidence="6">
    <location>
        <begin position="422"/>
        <end position="446"/>
    </location>
</feature>
<dbReference type="SUPFAM" id="SSF53383">
    <property type="entry name" value="PLP-dependent transferases"/>
    <property type="match status" value="1"/>
</dbReference>
<dbReference type="EMBL" id="DS999641">
    <property type="protein sequence ID" value="EFE70765.2"/>
    <property type="molecule type" value="Genomic_DNA"/>
</dbReference>
<dbReference type="InterPro" id="IPR015424">
    <property type="entry name" value="PyrdxlP-dep_Trfase"/>
</dbReference>
<dbReference type="InterPro" id="IPR015421">
    <property type="entry name" value="PyrdxlP-dep_Trfase_major"/>
</dbReference>
<dbReference type="Pfam" id="PF00155">
    <property type="entry name" value="Aminotran_1_2"/>
    <property type="match status" value="1"/>
</dbReference>
<gene>
    <name evidence="8" type="ORF">SSFG_06008</name>
</gene>
<dbReference type="InterPro" id="IPR051446">
    <property type="entry name" value="HTH_trans_reg/aminotransferase"/>
</dbReference>
<comment type="similarity">
    <text evidence="1">In the C-terminal section; belongs to the class-I pyridoxal-phosphate-dependent aminotransferase family.</text>
</comment>
<dbReference type="eggNOG" id="COG1167">
    <property type="taxonomic scope" value="Bacteria"/>
</dbReference>
<evidence type="ECO:0000256" key="3">
    <source>
        <dbReference type="ARBA" id="ARBA00023015"/>
    </source>
</evidence>
<dbReference type="InterPro" id="IPR004839">
    <property type="entry name" value="Aminotransferase_I/II_large"/>
</dbReference>
<keyword evidence="4" id="KW-0238">DNA-binding</keyword>
<evidence type="ECO:0000256" key="6">
    <source>
        <dbReference type="SAM" id="MobiDB-lite"/>
    </source>
</evidence>
<evidence type="ECO:0000259" key="7">
    <source>
        <dbReference type="PROSITE" id="PS50949"/>
    </source>
</evidence>
<feature type="compositionally biased region" description="Gly residues" evidence="6">
    <location>
        <begin position="434"/>
        <end position="446"/>
    </location>
</feature>
<dbReference type="AlphaFoldDB" id="D5ZV33"/>
<dbReference type="Proteomes" id="UP000003824">
    <property type="component" value="Unassembled WGS sequence"/>
</dbReference>
<name>D5ZV33_STRV1</name>
<proteinExistence type="inferred from homology"/>
<dbReference type="GO" id="GO:0003700">
    <property type="term" value="F:DNA-binding transcription factor activity"/>
    <property type="evidence" value="ECO:0007669"/>
    <property type="project" value="InterPro"/>
</dbReference>
<dbReference type="GO" id="GO:0003677">
    <property type="term" value="F:DNA binding"/>
    <property type="evidence" value="ECO:0007669"/>
    <property type="project" value="UniProtKB-KW"/>
</dbReference>
<keyword evidence="5" id="KW-0804">Transcription</keyword>
<dbReference type="GO" id="GO:0030170">
    <property type="term" value="F:pyridoxal phosphate binding"/>
    <property type="evidence" value="ECO:0007669"/>
    <property type="project" value="InterPro"/>
</dbReference>
<keyword evidence="3" id="KW-0805">Transcription regulation</keyword>
<dbReference type="PANTHER" id="PTHR46577">
    <property type="entry name" value="HTH-TYPE TRANSCRIPTIONAL REGULATORY PROTEIN GABR"/>
    <property type="match status" value="1"/>
</dbReference>
<evidence type="ECO:0000256" key="2">
    <source>
        <dbReference type="ARBA" id="ARBA00022898"/>
    </source>
</evidence>
<evidence type="ECO:0000313" key="9">
    <source>
        <dbReference type="Proteomes" id="UP000003824"/>
    </source>
</evidence>
<evidence type="ECO:0000256" key="1">
    <source>
        <dbReference type="ARBA" id="ARBA00005384"/>
    </source>
</evidence>
<sequence>MRELATRLGVNPNTVAAAYRTLRERGVIETAGRRGSRVRPKPATTARDAIRVEVPEGVRDVSDGNPDPALLPPLAEAFAAAAGLGDREPVLYGHAPVEPGLARLARAGLDADGVPDGPVVVTSGSLDAVERVLAAHLRPGDAVAVEDPGWGSVLDLVPALGLRTVPVGVDDEGPLPGEVRRALAGGARALIVTDRAQNPTGAALSADRARALRSVLADHPETLLIEDDHGHHIVDLPLHPLAGTTRSWAFVRSAAKAYGPDLRLAVLTGDAVTLDRVRGRQRLGPGWVSRLVQRAVVRLWTDGAVDPAAVAAAYGRRRDALIGTLARRGIAAYGRSGMNVWVPVPDETGAVARLLHAGWAVAPGARFRMSAPPGIRVTVSTLTQDETELLGEAIASGARTGRGAVEDVRLAGGCLRPEVAADGRGGSAARAAAEGGGARPAAEGGGARPAAGAGAVYAVLLGPAWVSAAPASTITAPTGVDQTSVSPRSTTPAAAAITGMKYVTI</sequence>
<dbReference type="InterPro" id="IPR000524">
    <property type="entry name" value="Tscrpt_reg_HTH_GntR"/>
</dbReference>
<dbReference type="Gene3D" id="3.90.1150.10">
    <property type="entry name" value="Aspartate Aminotransferase, domain 1"/>
    <property type="match status" value="1"/>
</dbReference>
<dbReference type="PROSITE" id="PS50949">
    <property type="entry name" value="HTH_GNTR"/>
    <property type="match status" value="1"/>
</dbReference>
<dbReference type="InterPro" id="IPR036388">
    <property type="entry name" value="WH-like_DNA-bd_sf"/>
</dbReference>
<dbReference type="Gene3D" id="3.40.640.10">
    <property type="entry name" value="Type I PLP-dependent aspartate aminotransferase-like (Major domain)"/>
    <property type="match status" value="1"/>
</dbReference>
<protein>
    <submittedName>
        <fullName evidence="8">GntR-family transcriptional regulator</fullName>
    </submittedName>
</protein>
<dbReference type="InterPro" id="IPR036390">
    <property type="entry name" value="WH_DNA-bd_sf"/>
</dbReference>
<dbReference type="Gene3D" id="1.10.10.10">
    <property type="entry name" value="Winged helix-like DNA-binding domain superfamily/Winged helix DNA-binding domain"/>
    <property type="match status" value="1"/>
</dbReference>
<evidence type="ECO:0000256" key="4">
    <source>
        <dbReference type="ARBA" id="ARBA00023125"/>
    </source>
</evidence>
<keyword evidence="2" id="KW-0663">Pyridoxal phosphate</keyword>
<dbReference type="CDD" id="cd00609">
    <property type="entry name" value="AAT_like"/>
    <property type="match status" value="1"/>
</dbReference>
<accession>D5ZV33</accession>